<accession>A0ABD2NGG9</accession>
<comment type="caution">
    <text evidence="2">The sequence shown here is derived from an EMBL/GenBank/DDBJ whole genome shotgun (WGS) entry which is preliminary data.</text>
</comment>
<name>A0ABD2NGG9_9CUCU</name>
<proteinExistence type="predicted"/>
<feature type="compositionally biased region" description="Basic and acidic residues" evidence="1">
    <location>
        <begin position="158"/>
        <end position="169"/>
    </location>
</feature>
<sequence length="206" mass="22990">MVESIDNDFPGSYPEHNKKISTNHFDPESSAVYDSHLETNDNENHSSYIEEENATLSYHLEIESSSSAFPPSASPTPEGTDDIFSVSCNSRNPTVLHLTRLKNVNYNVSPIPSNESDNDEDVDDSGAIRNFGSRSHQSSSRSSVRSQNESSVQSEVELEGKKGEEVENKCKKRKSNPENWITKKAKLLRNWGKAETKKSIAAKKLK</sequence>
<evidence type="ECO:0000313" key="2">
    <source>
        <dbReference type="EMBL" id="KAL3277807.1"/>
    </source>
</evidence>
<feature type="region of interest" description="Disordered" evidence="1">
    <location>
        <begin position="61"/>
        <end position="86"/>
    </location>
</feature>
<evidence type="ECO:0000313" key="3">
    <source>
        <dbReference type="Proteomes" id="UP001516400"/>
    </source>
</evidence>
<feature type="compositionally biased region" description="Basic and acidic residues" evidence="1">
    <location>
        <begin position="35"/>
        <end position="44"/>
    </location>
</feature>
<feature type="compositionally biased region" description="Low complexity" evidence="1">
    <location>
        <begin position="64"/>
        <end position="77"/>
    </location>
</feature>
<protein>
    <submittedName>
        <fullName evidence="2">Uncharacterized protein</fullName>
    </submittedName>
</protein>
<gene>
    <name evidence="2" type="ORF">HHI36_013149</name>
</gene>
<feature type="compositionally biased region" description="Low complexity" evidence="1">
    <location>
        <begin position="133"/>
        <end position="155"/>
    </location>
</feature>
<dbReference type="EMBL" id="JABFTP020000103">
    <property type="protein sequence ID" value="KAL3277807.1"/>
    <property type="molecule type" value="Genomic_DNA"/>
</dbReference>
<organism evidence="2 3">
    <name type="scientific">Cryptolaemus montrouzieri</name>
    <dbReference type="NCBI Taxonomy" id="559131"/>
    <lineage>
        <taxon>Eukaryota</taxon>
        <taxon>Metazoa</taxon>
        <taxon>Ecdysozoa</taxon>
        <taxon>Arthropoda</taxon>
        <taxon>Hexapoda</taxon>
        <taxon>Insecta</taxon>
        <taxon>Pterygota</taxon>
        <taxon>Neoptera</taxon>
        <taxon>Endopterygota</taxon>
        <taxon>Coleoptera</taxon>
        <taxon>Polyphaga</taxon>
        <taxon>Cucujiformia</taxon>
        <taxon>Coccinelloidea</taxon>
        <taxon>Coccinellidae</taxon>
        <taxon>Scymninae</taxon>
        <taxon>Scymnini</taxon>
        <taxon>Cryptolaemus</taxon>
    </lineage>
</organism>
<feature type="region of interest" description="Disordered" evidence="1">
    <location>
        <begin position="1"/>
        <end position="48"/>
    </location>
</feature>
<evidence type="ECO:0000256" key="1">
    <source>
        <dbReference type="SAM" id="MobiDB-lite"/>
    </source>
</evidence>
<dbReference type="AlphaFoldDB" id="A0ABD2NGG9"/>
<reference evidence="2 3" key="1">
    <citation type="journal article" date="2021" name="BMC Biol.">
        <title>Horizontally acquired antibacterial genes associated with adaptive radiation of ladybird beetles.</title>
        <authorList>
            <person name="Li H.S."/>
            <person name="Tang X.F."/>
            <person name="Huang Y.H."/>
            <person name="Xu Z.Y."/>
            <person name="Chen M.L."/>
            <person name="Du X.Y."/>
            <person name="Qiu B.Y."/>
            <person name="Chen P.T."/>
            <person name="Zhang W."/>
            <person name="Slipinski A."/>
            <person name="Escalona H.E."/>
            <person name="Waterhouse R.M."/>
            <person name="Zwick A."/>
            <person name="Pang H."/>
        </authorList>
    </citation>
    <scope>NUCLEOTIDE SEQUENCE [LARGE SCALE GENOMIC DNA]</scope>
    <source>
        <strain evidence="2">SYSU2018</strain>
    </source>
</reference>
<keyword evidence="3" id="KW-1185">Reference proteome</keyword>
<dbReference type="Proteomes" id="UP001516400">
    <property type="component" value="Unassembled WGS sequence"/>
</dbReference>
<feature type="region of interest" description="Disordered" evidence="1">
    <location>
        <begin position="107"/>
        <end position="179"/>
    </location>
</feature>